<proteinExistence type="predicted"/>
<dbReference type="PANTHER" id="PTHR43646">
    <property type="entry name" value="GLYCOSYLTRANSFERASE"/>
    <property type="match status" value="1"/>
</dbReference>
<dbReference type="CDD" id="cd00761">
    <property type="entry name" value="Glyco_tranf_GTA_type"/>
    <property type="match status" value="1"/>
</dbReference>
<sequence>MIARAGRYVLRLAARALRDDRGVLAYLAGVCANAAWNLRNTPVLADGSRPERWRPAVAVLVPARNEERGIERCVRSLLAQEWEALRVIVIDDGSTDGTADVLARIQQEDGRLTVLRGSPLPDGWLGKPWACAQLAEAAADAELLVFADADTWHGPGMLAAVAAVMERQRLDMLSVVPRQELGGMWERWTVPIIPWALMTHLSPAAAQRFGLALAAGAVGQVLAFRREAYERLGGHRAVRGEAAEDVAFARGATRMGLRWRVASGREVSACRMYQGRSEALAGLEKNLFPAMGGRTVPYVLAWTWLLRAFTWPALALVSGGLAGRRRATAAAGAELILGAATWLAVARKFGLPLRLAAEGPVVVAAGAFAAARSLAAWRTGRAAWKGRRLAG</sequence>
<comment type="caution">
    <text evidence="2">The sequence shown here is derived from an EMBL/GenBank/DDBJ whole genome shotgun (WGS) entry which is preliminary data.</text>
</comment>
<dbReference type="Proteomes" id="UP000223071">
    <property type="component" value="Unassembled WGS sequence"/>
</dbReference>
<dbReference type="PANTHER" id="PTHR43646:SF3">
    <property type="entry name" value="SLR1566 PROTEIN"/>
    <property type="match status" value="1"/>
</dbReference>
<evidence type="ECO:0000313" key="3">
    <source>
        <dbReference type="Proteomes" id="UP000223071"/>
    </source>
</evidence>
<keyword evidence="3" id="KW-1185">Reference proteome</keyword>
<organism evidence="2 3">
    <name type="scientific">Tepidiforma thermophila (strain KCTC 52669 / CGMCC 1.13589 / G233)</name>
    <dbReference type="NCBI Taxonomy" id="2761530"/>
    <lineage>
        <taxon>Bacteria</taxon>
        <taxon>Bacillati</taxon>
        <taxon>Chloroflexota</taxon>
        <taxon>Tepidiformia</taxon>
        <taxon>Tepidiformales</taxon>
        <taxon>Tepidiformaceae</taxon>
        <taxon>Tepidiforma</taxon>
    </lineage>
</organism>
<feature type="domain" description="Glycosyltransferase 2-like" evidence="1">
    <location>
        <begin position="59"/>
        <end position="232"/>
    </location>
</feature>
<dbReference type="InterPro" id="IPR001173">
    <property type="entry name" value="Glyco_trans_2-like"/>
</dbReference>
<dbReference type="GO" id="GO:0016740">
    <property type="term" value="F:transferase activity"/>
    <property type="evidence" value="ECO:0007669"/>
    <property type="project" value="UniProtKB-KW"/>
</dbReference>
<dbReference type="InterPro" id="IPR029044">
    <property type="entry name" value="Nucleotide-diphossugar_trans"/>
</dbReference>
<gene>
    <name evidence="2" type="ORF">A9A59_2343</name>
</gene>
<name>A0A2A9HGZ3_TEPT2</name>
<reference evidence="2 3" key="1">
    <citation type="submission" date="2017-09" db="EMBL/GenBank/DDBJ databases">
        <title>Sequencing the genomes of two abundant thermophiles in Great Basin hot springs: Thermocrinis jamiesonii and novel Chloroflexi Thermoflexus hugenholtzii.</title>
        <authorList>
            <person name="Hedlund B."/>
        </authorList>
    </citation>
    <scope>NUCLEOTIDE SEQUENCE [LARGE SCALE GENOMIC DNA]</scope>
    <source>
        <strain evidence="2 3">G233</strain>
    </source>
</reference>
<keyword evidence="2" id="KW-0808">Transferase</keyword>
<dbReference type="AlphaFoldDB" id="A0A2A9HGZ3"/>
<dbReference type="SUPFAM" id="SSF53448">
    <property type="entry name" value="Nucleotide-diphospho-sugar transferases"/>
    <property type="match status" value="1"/>
</dbReference>
<dbReference type="Pfam" id="PF00535">
    <property type="entry name" value="Glycos_transf_2"/>
    <property type="match status" value="1"/>
</dbReference>
<accession>A0A2A9HGZ3</accession>
<evidence type="ECO:0000259" key="1">
    <source>
        <dbReference type="Pfam" id="PF00535"/>
    </source>
</evidence>
<evidence type="ECO:0000313" key="2">
    <source>
        <dbReference type="EMBL" id="PFG75078.1"/>
    </source>
</evidence>
<dbReference type="Gene3D" id="3.90.550.10">
    <property type="entry name" value="Spore Coat Polysaccharide Biosynthesis Protein SpsA, Chain A"/>
    <property type="match status" value="1"/>
</dbReference>
<protein>
    <submittedName>
        <fullName evidence="2">Chlorobactene glucosyltransferase</fullName>
    </submittedName>
</protein>
<dbReference type="EMBL" id="PDJQ01000001">
    <property type="protein sequence ID" value="PFG75078.1"/>
    <property type="molecule type" value="Genomic_DNA"/>
</dbReference>